<feature type="region of interest" description="Disordered" evidence="11">
    <location>
        <begin position="1"/>
        <end position="39"/>
    </location>
</feature>
<evidence type="ECO:0000256" key="6">
    <source>
        <dbReference type="ARBA" id="ARBA00022763"/>
    </source>
</evidence>
<evidence type="ECO:0000313" key="13">
    <source>
        <dbReference type="EMBL" id="KAF2078384.1"/>
    </source>
</evidence>
<evidence type="ECO:0000256" key="9">
    <source>
        <dbReference type="ARBA" id="ARBA00023204"/>
    </source>
</evidence>
<dbReference type="GO" id="GO:0004518">
    <property type="term" value="F:nuclease activity"/>
    <property type="evidence" value="ECO:0007669"/>
    <property type="project" value="UniProtKB-KW"/>
</dbReference>
<comment type="cofactor">
    <cofactor evidence="2">
        <name>Mg(2+)</name>
        <dbReference type="ChEBI" id="CHEBI:18420"/>
    </cofactor>
</comment>
<dbReference type="GO" id="GO:0070260">
    <property type="term" value="F:5'-tyrosyl-DNA phosphodiesterase activity"/>
    <property type="evidence" value="ECO:0007669"/>
    <property type="project" value="TreeGrafter"/>
</dbReference>
<name>A0A8J4Q503_9MYCE</name>
<comment type="subcellular location">
    <subcellularLocation>
        <location evidence="3">Nucleus</location>
        <location evidence="3">PML body</location>
    </subcellularLocation>
</comment>
<dbReference type="Pfam" id="PF03372">
    <property type="entry name" value="Exo_endo_phos"/>
    <property type="match status" value="1"/>
</dbReference>
<evidence type="ECO:0000256" key="3">
    <source>
        <dbReference type="ARBA" id="ARBA00004322"/>
    </source>
</evidence>
<evidence type="ECO:0000256" key="10">
    <source>
        <dbReference type="ARBA" id="ARBA00023242"/>
    </source>
</evidence>
<dbReference type="InterPro" id="IPR051547">
    <property type="entry name" value="TDP2-like"/>
</dbReference>
<dbReference type="PANTHER" id="PTHR15822:SF4">
    <property type="entry name" value="TYROSYL-DNA PHOSPHODIESTERASE 2"/>
    <property type="match status" value="1"/>
</dbReference>
<dbReference type="GO" id="GO:0005737">
    <property type="term" value="C:cytoplasm"/>
    <property type="evidence" value="ECO:0007669"/>
    <property type="project" value="TreeGrafter"/>
</dbReference>
<evidence type="ECO:0000313" key="14">
    <source>
        <dbReference type="Proteomes" id="UP000695562"/>
    </source>
</evidence>
<comment type="caution">
    <text evidence="13">The sequence shown here is derived from an EMBL/GenBank/DDBJ whole genome shotgun (WGS) entry which is preliminary data.</text>
</comment>
<feature type="compositionally biased region" description="Pro residues" evidence="11">
    <location>
        <begin position="21"/>
        <end position="32"/>
    </location>
</feature>
<evidence type="ECO:0000256" key="4">
    <source>
        <dbReference type="ARBA" id="ARBA00022722"/>
    </source>
</evidence>
<reference evidence="13" key="1">
    <citation type="submission" date="2020-01" db="EMBL/GenBank/DDBJ databases">
        <title>Development of genomics and gene disruption for Polysphondylium violaceum indicates a role for the polyketide synthase stlB in stalk morphogenesis.</title>
        <authorList>
            <person name="Narita B."/>
            <person name="Kawabe Y."/>
            <person name="Kin K."/>
            <person name="Saito T."/>
            <person name="Gibbs R."/>
            <person name="Kuspa A."/>
            <person name="Muzny D."/>
            <person name="Queller D."/>
            <person name="Richards S."/>
            <person name="Strassman J."/>
            <person name="Sucgang R."/>
            <person name="Worley K."/>
            <person name="Schaap P."/>
        </authorList>
    </citation>
    <scope>NUCLEOTIDE SEQUENCE</scope>
    <source>
        <strain evidence="13">QSvi11</strain>
    </source>
</reference>
<dbReference type="GO" id="GO:0003697">
    <property type="term" value="F:single-stranded DNA binding"/>
    <property type="evidence" value="ECO:0007669"/>
    <property type="project" value="TreeGrafter"/>
</dbReference>
<dbReference type="Gene3D" id="3.60.10.10">
    <property type="entry name" value="Endonuclease/exonuclease/phosphatase"/>
    <property type="match status" value="1"/>
</dbReference>
<feature type="domain" description="Endonuclease/exonuclease/phosphatase" evidence="12">
    <location>
        <begin position="212"/>
        <end position="468"/>
    </location>
</feature>
<keyword evidence="10" id="KW-0539">Nucleus</keyword>
<dbReference type="PANTHER" id="PTHR15822">
    <property type="entry name" value="TRAF AND TNF RECEPTOR-ASSOCIATED PROTEIN"/>
    <property type="match status" value="1"/>
</dbReference>
<feature type="compositionally biased region" description="Basic and acidic residues" evidence="11">
    <location>
        <begin position="168"/>
        <end position="181"/>
    </location>
</feature>
<dbReference type="EMBL" id="AJWJ01000006">
    <property type="protein sequence ID" value="KAF2078384.1"/>
    <property type="molecule type" value="Genomic_DNA"/>
</dbReference>
<dbReference type="OrthoDB" id="9975959at2759"/>
<dbReference type="Proteomes" id="UP000695562">
    <property type="component" value="Unassembled WGS sequence"/>
</dbReference>
<evidence type="ECO:0000256" key="5">
    <source>
        <dbReference type="ARBA" id="ARBA00022723"/>
    </source>
</evidence>
<evidence type="ECO:0000259" key="12">
    <source>
        <dbReference type="Pfam" id="PF03372"/>
    </source>
</evidence>
<evidence type="ECO:0000256" key="8">
    <source>
        <dbReference type="ARBA" id="ARBA00022842"/>
    </source>
</evidence>
<gene>
    <name evidence="13" type="ORF">CYY_000367</name>
</gene>
<evidence type="ECO:0000256" key="7">
    <source>
        <dbReference type="ARBA" id="ARBA00022801"/>
    </source>
</evidence>
<keyword evidence="7" id="KW-0378">Hydrolase</keyword>
<organism evidence="13 14">
    <name type="scientific">Polysphondylium violaceum</name>
    <dbReference type="NCBI Taxonomy" id="133409"/>
    <lineage>
        <taxon>Eukaryota</taxon>
        <taxon>Amoebozoa</taxon>
        <taxon>Evosea</taxon>
        <taxon>Eumycetozoa</taxon>
        <taxon>Dictyostelia</taxon>
        <taxon>Dictyosteliales</taxon>
        <taxon>Dictyosteliaceae</taxon>
        <taxon>Polysphondylium</taxon>
    </lineage>
</organism>
<comment type="cofactor">
    <cofactor evidence="1">
        <name>Mn(2+)</name>
        <dbReference type="ChEBI" id="CHEBI:29035"/>
    </cofactor>
</comment>
<dbReference type="SUPFAM" id="SSF101447">
    <property type="entry name" value="Formin homology 2 domain (FH2 domain)"/>
    <property type="match status" value="1"/>
</dbReference>
<dbReference type="GO" id="GO:0046872">
    <property type="term" value="F:metal ion binding"/>
    <property type="evidence" value="ECO:0007669"/>
    <property type="project" value="UniProtKB-KW"/>
</dbReference>
<keyword evidence="8" id="KW-0460">Magnesium</keyword>
<keyword evidence="14" id="KW-1185">Reference proteome</keyword>
<dbReference type="AlphaFoldDB" id="A0A8J4Q503"/>
<evidence type="ECO:0000256" key="2">
    <source>
        <dbReference type="ARBA" id="ARBA00001946"/>
    </source>
</evidence>
<feature type="compositionally biased region" description="Basic and acidic residues" evidence="11">
    <location>
        <begin position="1"/>
        <end position="15"/>
    </location>
</feature>
<protein>
    <recommendedName>
        <fullName evidence="12">Endonuclease/exonuclease/phosphatase domain-containing protein</fullName>
    </recommendedName>
</protein>
<dbReference type="GO" id="GO:0006302">
    <property type="term" value="P:double-strand break repair"/>
    <property type="evidence" value="ECO:0007669"/>
    <property type="project" value="TreeGrafter"/>
</dbReference>
<keyword evidence="9" id="KW-0234">DNA repair</keyword>
<dbReference type="SUPFAM" id="SSF56219">
    <property type="entry name" value="DNase I-like"/>
    <property type="match status" value="1"/>
</dbReference>
<keyword evidence="5" id="KW-0479">Metal-binding</keyword>
<keyword evidence="6" id="KW-0227">DNA damage</keyword>
<feature type="region of interest" description="Disordered" evidence="11">
    <location>
        <begin position="157"/>
        <end position="181"/>
    </location>
</feature>
<dbReference type="InterPro" id="IPR036691">
    <property type="entry name" value="Endo/exonu/phosph_ase_sf"/>
</dbReference>
<evidence type="ECO:0000256" key="1">
    <source>
        <dbReference type="ARBA" id="ARBA00001936"/>
    </source>
</evidence>
<dbReference type="InterPro" id="IPR005135">
    <property type="entry name" value="Endo/exonuclease/phosphatase"/>
</dbReference>
<proteinExistence type="predicted"/>
<sequence>MNRSEEPNIEIKDTNKICGLTPPPPPPPPPPNKQLKLSNNPNIIITSSSTSTTTTSKFVHNQQNKNNESKIDFTQQLLKFNRDQLLKTKIKIRTPDGRVFEEQLLANSGQSFCEYKGLDEYTTTKIYNQVTGLSSFSYCKNVKSWVPYIRATSEFEIQSPPPTSTEAVDQKVDEQQQQEKEEKEEILVAAIKEQVKEREKEMENNHNILTFITFNVWFDQYFWKERANHLFKIIKEKTPDIVCLQEVTPVFLDYLTSQLWVKDNYCLSDNGNLDTVYPYGVVVLFKFKTMFLESMCICPLPSTKQSRKTLCCTFKYKYNKNKSTMISIATAHFESLDINSSSRVRQFNYISDHLDSSNSNHMFIMGDFNFGTNYIENDEIPKRSFNDLWCQFNNTDDNGYTYIKKKNRVDRILFKSNNNSSFSNGTNDYSTLMPYQISLIGGDPIPINEHSRSLENIAADELIYPSDHYGLYGKFIIN</sequence>
<keyword evidence="4" id="KW-0540">Nuclease</keyword>
<accession>A0A8J4Q503</accession>
<evidence type="ECO:0000256" key="11">
    <source>
        <dbReference type="SAM" id="MobiDB-lite"/>
    </source>
</evidence>
<dbReference type="CDD" id="cd09080">
    <property type="entry name" value="TDP2"/>
    <property type="match status" value="1"/>
</dbReference>